<evidence type="ECO:0000313" key="5">
    <source>
        <dbReference type="Proteomes" id="UP001501475"/>
    </source>
</evidence>
<comment type="caution">
    <text evidence="4">The sequence shown here is derived from an EMBL/GenBank/DDBJ whole genome shotgun (WGS) entry which is preliminary data.</text>
</comment>
<dbReference type="Proteomes" id="UP001501475">
    <property type="component" value="Unassembled WGS sequence"/>
</dbReference>
<dbReference type="InterPro" id="IPR020019">
    <property type="entry name" value="AcTrfase_PglD-like"/>
</dbReference>
<dbReference type="RefSeq" id="WP_344067521.1">
    <property type="nucleotide sequence ID" value="NZ_BAAAPN010000058.1"/>
</dbReference>
<reference evidence="5" key="1">
    <citation type="journal article" date="2019" name="Int. J. Syst. Evol. Microbiol.">
        <title>The Global Catalogue of Microorganisms (GCM) 10K type strain sequencing project: providing services to taxonomists for standard genome sequencing and annotation.</title>
        <authorList>
            <consortium name="The Broad Institute Genomics Platform"/>
            <consortium name="The Broad Institute Genome Sequencing Center for Infectious Disease"/>
            <person name="Wu L."/>
            <person name="Ma J."/>
        </authorList>
    </citation>
    <scope>NUCLEOTIDE SEQUENCE [LARGE SCALE GENOMIC DNA]</scope>
    <source>
        <strain evidence="5">JCM 15591</strain>
    </source>
</reference>
<dbReference type="InterPro" id="IPR041561">
    <property type="entry name" value="PglD_N"/>
</dbReference>
<dbReference type="EMBL" id="BAAAPN010000058">
    <property type="protein sequence ID" value="GAA1768546.1"/>
    <property type="molecule type" value="Genomic_DNA"/>
</dbReference>
<dbReference type="Gene3D" id="2.160.10.10">
    <property type="entry name" value="Hexapeptide repeat proteins"/>
    <property type="match status" value="2"/>
</dbReference>
<keyword evidence="5" id="KW-1185">Reference proteome</keyword>
<dbReference type="Pfam" id="PF17836">
    <property type="entry name" value="PglD_N"/>
    <property type="match status" value="1"/>
</dbReference>
<evidence type="ECO:0000256" key="2">
    <source>
        <dbReference type="ARBA" id="ARBA00022737"/>
    </source>
</evidence>
<evidence type="ECO:0000313" key="4">
    <source>
        <dbReference type="EMBL" id="GAA1768546.1"/>
    </source>
</evidence>
<dbReference type="Pfam" id="PF00132">
    <property type="entry name" value="Hexapep"/>
    <property type="match status" value="1"/>
</dbReference>
<organism evidence="4 5">
    <name type="scientific">Nostocoides vanveenii</name>
    <dbReference type="NCBI Taxonomy" id="330835"/>
    <lineage>
        <taxon>Bacteria</taxon>
        <taxon>Bacillati</taxon>
        <taxon>Actinomycetota</taxon>
        <taxon>Actinomycetes</taxon>
        <taxon>Micrococcales</taxon>
        <taxon>Intrasporangiaceae</taxon>
        <taxon>Nostocoides</taxon>
    </lineage>
</organism>
<dbReference type="PANTHER" id="PTHR43300:SF7">
    <property type="entry name" value="UDP-N-ACETYLBACILLOSAMINE N-ACETYLTRANSFERASE"/>
    <property type="match status" value="1"/>
</dbReference>
<gene>
    <name evidence="4" type="ORF">GCM10009810_28940</name>
</gene>
<dbReference type="PROSITE" id="PS00101">
    <property type="entry name" value="HEXAPEP_TRANSFERASES"/>
    <property type="match status" value="1"/>
</dbReference>
<keyword evidence="2" id="KW-0677">Repeat</keyword>
<proteinExistence type="predicted"/>
<name>A0ABP4X249_9MICO</name>
<evidence type="ECO:0000256" key="1">
    <source>
        <dbReference type="ARBA" id="ARBA00022679"/>
    </source>
</evidence>
<keyword evidence="1" id="KW-0808">Transferase</keyword>
<dbReference type="Gene3D" id="3.40.50.20">
    <property type="match status" value="1"/>
</dbReference>
<feature type="domain" description="PglD N-terminal" evidence="3">
    <location>
        <begin position="6"/>
        <end position="91"/>
    </location>
</feature>
<dbReference type="InterPro" id="IPR001451">
    <property type="entry name" value="Hexapep"/>
</dbReference>
<dbReference type="PANTHER" id="PTHR43300">
    <property type="entry name" value="ACETYLTRANSFERASE"/>
    <property type="match status" value="1"/>
</dbReference>
<dbReference type="SUPFAM" id="SSF51161">
    <property type="entry name" value="Trimeric LpxA-like enzymes"/>
    <property type="match status" value="1"/>
</dbReference>
<sequence>MPTEPVVVIGAGGFGRESLDIVQAMIAAGAPWTLAGVVDDRPSADSRDRLARRGIPLLGNIDSWLGDPRGPRHYVLGVAMPPVKRAIVTRLEAADRELWPVSAVHPSALLGSVVQIGVGVVVCARAVIGTDVHLEAFAQVNANATIGHDAVIGEHAMIAPGVIVSGGVRVGAGSLLGAGATVLQYLSVGSDAVVGAGAVVTRDVPFGAMVTGIPARPVARSTDAVQSPPVP</sequence>
<evidence type="ECO:0000259" key="3">
    <source>
        <dbReference type="Pfam" id="PF17836"/>
    </source>
</evidence>
<dbReference type="InterPro" id="IPR011004">
    <property type="entry name" value="Trimer_LpxA-like_sf"/>
</dbReference>
<dbReference type="InterPro" id="IPR018357">
    <property type="entry name" value="Hexapep_transf_CS"/>
</dbReference>
<dbReference type="NCBIfam" id="TIGR03570">
    <property type="entry name" value="NeuD_NnaD"/>
    <property type="match status" value="1"/>
</dbReference>
<accession>A0ABP4X249</accession>
<dbReference type="CDD" id="cd03360">
    <property type="entry name" value="LbH_AT_putative"/>
    <property type="match status" value="1"/>
</dbReference>
<protein>
    <submittedName>
        <fullName evidence="4">Acetyltransferase</fullName>
    </submittedName>
</protein>
<dbReference type="InterPro" id="IPR050179">
    <property type="entry name" value="Trans_hexapeptide_repeat"/>
</dbReference>